<evidence type="ECO:0000313" key="2">
    <source>
        <dbReference type="Proteomes" id="UP000013167"/>
    </source>
</evidence>
<evidence type="ECO:0000313" key="1">
    <source>
        <dbReference type="EMBL" id="CCH69232.1"/>
    </source>
</evidence>
<dbReference type="OrthoDB" id="158614at2"/>
<proteinExistence type="predicted"/>
<dbReference type="Proteomes" id="UP000013167">
    <property type="component" value="Unassembled WGS sequence"/>
</dbReference>
<accession>N0DYC1</accession>
<dbReference type="EMBL" id="CAIZ01000046">
    <property type="protein sequence ID" value="CCH69232.1"/>
    <property type="molecule type" value="Genomic_DNA"/>
</dbReference>
<dbReference type="STRING" id="1193181.BN10_140044"/>
<dbReference type="HOGENOM" id="CLU_3085707_0_0_11"/>
<gene>
    <name evidence="1" type="ORF">BN10_140044</name>
</gene>
<keyword evidence="2" id="KW-1185">Reference proteome</keyword>
<sequence>MEWTELSGHLPRVQAALRAHATQVTVDGADVVHVGGQREPIVTRVGLRPVAT</sequence>
<dbReference type="AlphaFoldDB" id="N0DYC1"/>
<name>N0DYC1_9MICO</name>
<protein>
    <submittedName>
        <fullName evidence="1">Uncharacterized protein</fullName>
    </submittedName>
</protein>
<dbReference type="RefSeq" id="WP_010849390.1">
    <property type="nucleotide sequence ID" value="NZ_HF570956.1"/>
</dbReference>
<comment type="caution">
    <text evidence="1">The sequence shown here is derived from an EMBL/GenBank/DDBJ whole genome shotgun (WGS) entry which is preliminary data.</text>
</comment>
<reference evidence="1 2" key="1">
    <citation type="journal article" date="2013" name="ISME J.">
        <title>A metabolic model for members of the genus Tetrasphaera involved in enhanced biological phosphorus removal.</title>
        <authorList>
            <person name="Kristiansen R."/>
            <person name="Nguyen H.T.T."/>
            <person name="Saunders A.M."/>
            <person name="Nielsen J.L."/>
            <person name="Wimmer R."/>
            <person name="Le V.Q."/>
            <person name="McIlroy S.J."/>
            <person name="Petrovski S."/>
            <person name="Seviour R.J."/>
            <person name="Calteau A."/>
            <person name="Nielsen K.L."/>
            <person name="Nielsen P.H."/>
        </authorList>
    </citation>
    <scope>NUCLEOTIDE SEQUENCE [LARGE SCALE GENOMIC DNA]</scope>
    <source>
        <strain evidence="1 2">Lp2</strain>
    </source>
</reference>
<organism evidence="1 2">
    <name type="scientific">Phycicoccus elongatus Lp2</name>
    <dbReference type="NCBI Taxonomy" id="1193181"/>
    <lineage>
        <taxon>Bacteria</taxon>
        <taxon>Bacillati</taxon>
        <taxon>Actinomycetota</taxon>
        <taxon>Actinomycetes</taxon>
        <taxon>Micrococcales</taxon>
        <taxon>Intrasporangiaceae</taxon>
        <taxon>Phycicoccus</taxon>
    </lineage>
</organism>